<comment type="subcellular location">
    <subcellularLocation>
        <location evidence="1">Cytoplasm</location>
    </subcellularLocation>
</comment>
<dbReference type="GO" id="GO:0005737">
    <property type="term" value="C:cytoplasm"/>
    <property type="evidence" value="ECO:0007669"/>
    <property type="project" value="UniProtKB-SubCell"/>
</dbReference>
<dbReference type="Gene3D" id="1.20.1270.350">
    <property type="entry name" value="Dedicator of cytokinesis N-terminal subdomain"/>
    <property type="match status" value="1"/>
</dbReference>
<keyword evidence="2" id="KW-0963">Cytoplasm</keyword>
<reference evidence="5" key="2">
    <citation type="submission" date="2025-09" db="UniProtKB">
        <authorList>
            <consortium name="Ensembl"/>
        </authorList>
    </citation>
    <scope>IDENTIFICATION</scope>
</reference>
<dbReference type="Pfam" id="PF23554">
    <property type="entry name" value="TPR_DOCK"/>
    <property type="match status" value="1"/>
</dbReference>
<dbReference type="InterPro" id="IPR056372">
    <property type="entry name" value="TPR_DOCK"/>
</dbReference>
<dbReference type="InterPro" id="IPR042455">
    <property type="entry name" value="DOCK_N_sub1"/>
</dbReference>
<dbReference type="GO" id="GO:0016477">
    <property type="term" value="P:cell migration"/>
    <property type="evidence" value="ECO:0007669"/>
    <property type="project" value="TreeGrafter"/>
</dbReference>
<comment type="similarity">
    <text evidence="3">Belongs to the DOCK family.</text>
</comment>
<dbReference type="PANTHER" id="PTHR45653:SF6">
    <property type="entry name" value="DEDICATOR OF CYTOKINESIS PROTEIN 2"/>
    <property type="match status" value="1"/>
</dbReference>
<evidence type="ECO:0000256" key="2">
    <source>
        <dbReference type="ARBA" id="ARBA00022490"/>
    </source>
</evidence>
<accession>A0A8C4V8X8</accession>
<evidence type="ECO:0000259" key="4">
    <source>
        <dbReference type="PROSITE" id="PS51650"/>
    </source>
</evidence>
<dbReference type="FunFam" id="1.20.1270.350:FF:000001">
    <property type="entry name" value="dedicator of cytokinesis protein 4"/>
    <property type="match status" value="1"/>
</dbReference>
<dbReference type="Pfam" id="PF16172">
    <property type="entry name" value="DOCK_N"/>
    <property type="match status" value="2"/>
</dbReference>
<dbReference type="InterPro" id="IPR026791">
    <property type="entry name" value="DOCK"/>
</dbReference>
<dbReference type="GO" id="GO:0005085">
    <property type="term" value="F:guanyl-nucleotide exchange factor activity"/>
    <property type="evidence" value="ECO:0007669"/>
    <property type="project" value="InterPro"/>
</dbReference>
<dbReference type="Gene3D" id="2.60.40.150">
    <property type="entry name" value="C2 domain"/>
    <property type="match status" value="1"/>
</dbReference>
<evidence type="ECO:0000313" key="5">
    <source>
        <dbReference type="Ensembl" id="ENSFTIP00000021772.1"/>
    </source>
</evidence>
<dbReference type="Proteomes" id="UP000694562">
    <property type="component" value="Unplaced"/>
</dbReference>
<dbReference type="AlphaFoldDB" id="A0A8C4V8X8"/>
<dbReference type="InterPro" id="IPR027007">
    <property type="entry name" value="C2_DOCK-type_domain"/>
</dbReference>
<evidence type="ECO:0000313" key="6">
    <source>
        <dbReference type="Proteomes" id="UP000694562"/>
    </source>
</evidence>
<evidence type="ECO:0000256" key="1">
    <source>
        <dbReference type="ARBA" id="ARBA00004496"/>
    </source>
</evidence>
<keyword evidence="6" id="KW-1185">Reference proteome</keyword>
<dbReference type="GO" id="GO:0031267">
    <property type="term" value="F:small GTPase binding"/>
    <property type="evidence" value="ECO:0007669"/>
    <property type="project" value="TreeGrafter"/>
</dbReference>
<proteinExistence type="inferred from homology"/>
<organism evidence="5 6">
    <name type="scientific">Falco tinnunculus</name>
    <name type="common">Common kestrel</name>
    <dbReference type="NCBI Taxonomy" id="100819"/>
    <lineage>
        <taxon>Eukaryota</taxon>
        <taxon>Metazoa</taxon>
        <taxon>Chordata</taxon>
        <taxon>Craniata</taxon>
        <taxon>Vertebrata</taxon>
        <taxon>Euteleostomi</taxon>
        <taxon>Archelosauria</taxon>
        <taxon>Archosauria</taxon>
        <taxon>Dinosauria</taxon>
        <taxon>Saurischia</taxon>
        <taxon>Theropoda</taxon>
        <taxon>Coelurosauria</taxon>
        <taxon>Aves</taxon>
        <taxon>Neognathae</taxon>
        <taxon>Neoaves</taxon>
        <taxon>Telluraves</taxon>
        <taxon>Australaves</taxon>
        <taxon>Falconiformes</taxon>
        <taxon>Falconidae</taxon>
        <taxon>Falco</taxon>
    </lineage>
</organism>
<dbReference type="InterPro" id="IPR035892">
    <property type="entry name" value="C2_domain_sf"/>
</dbReference>
<dbReference type="InterPro" id="IPR032376">
    <property type="entry name" value="DOCK_N"/>
</dbReference>
<reference evidence="5" key="1">
    <citation type="submission" date="2025-08" db="UniProtKB">
        <authorList>
            <consortium name="Ensembl"/>
        </authorList>
    </citation>
    <scope>IDENTIFICATION</scope>
</reference>
<dbReference type="PANTHER" id="PTHR45653">
    <property type="entry name" value="DEDICATOR OF CYTOKINESIS"/>
    <property type="match status" value="1"/>
</dbReference>
<dbReference type="GO" id="GO:0007520">
    <property type="term" value="P:myoblast fusion"/>
    <property type="evidence" value="ECO:0007669"/>
    <property type="project" value="TreeGrafter"/>
</dbReference>
<sequence>MLVRGVWVRDPYSRLLVPLPAAVWNFPRTSEHHLPLQIGETVHILQASEGKGGIFPASLIHLKGAVVERRGAEESVIPTEMPMVQEITTTLREWATIWKQLYVVRMERYQQVKQMMYELMERRSQLLSGTLPKDELLQLKKEVTGKIDYGNKILALDLVVRDEDENILDPDRTSIISLFQAHKKAAQTITQRIQEEMSPQQSVLGCSARLAASPSHSLYLCVRNFVCNIGEEAQLFMALYDPSEQRMIRWGPSGAGPAPLPDLCHRHSVPQDLGSKDLKRERLFLVCQIIRVGRMDLRETYSRKLSTGLRRPFGISGESRVCCGVAADNDFLHNMIRKAVEGKDINHKGQGFWVSLKMLWGDLSQVRKDHPHLVDRSTVVARKLGYPEVIMPGDVRNDIYLTLVQGEFDKGNKKTQKNVEVTVCVCDESGNVVQNVIYHGAGDKPVSEYRSVVYYQQRHQRWMETVKIAVPIEDVHKTHLRFTFRHRSSSDSKDKSERIFSMAFVKLMRPDGTTLRDGEHDLILYKGDSRKLEDAGAYLTLPSARMLPEPKLLSGSSFRVSGTASGLTVSARDSFQISTLVCSTKLTQNVNLLGLLKWRSKPSLLSENLQKLMNVDGGEVIKFLQDTLDALFSIMMEHSDTDVYDTLVFDALVFIVGLVADRKFQHFNAVLEAYICQHFSATLAYKCVPGVRGTGRDWAGAAGAGRAGAQGAPAELSCRTAAWLRLGHLPSHGHTHPHPAGS</sequence>
<dbReference type="PROSITE" id="PS51650">
    <property type="entry name" value="C2_DOCK"/>
    <property type="match status" value="1"/>
</dbReference>
<protein>
    <recommendedName>
        <fullName evidence="4">C2 DOCK-type domain-containing protein</fullName>
    </recommendedName>
</protein>
<feature type="domain" description="C2 DOCK-type" evidence="4">
    <location>
        <begin position="396"/>
        <end position="582"/>
    </location>
</feature>
<dbReference type="Pfam" id="PF14429">
    <property type="entry name" value="DOCK-C2"/>
    <property type="match status" value="1"/>
</dbReference>
<dbReference type="GO" id="GO:0005886">
    <property type="term" value="C:plasma membrane"/>
    <property type="evidence" value="ECO:0007669"/>
    <property type="project" value="TreeGrafter"/>
</dbReference>
<dbReference type="Ensembl" id="ENSFTIT00000022685.1">
    <property type="protein sequence ID" value="ENSFTIP00000021772.1"/>
    <property type="gene ID" value="ENSFTIG00000010283.1"/>
</dbReference>
<evidence type="ECO:0000256" key="3">
    <source>
        <dbReference type="PROSITE-ProRule" id="PRU00983"/>
    </source>
</evidence>
<dbReference type="GO" id="GO:0007264">
    <property type="term" value="P:small GTPase-mediated signal transduction"/>
    <property type="evidence" value="ECO:0007669"/>
    <property type="project" value="InterPro"/>
</dbReference>
<dbReference type="Gene3D" id="2.30.30.40">
    <property type="entry name" value="SH3 Domains"/>
    <property type="match status" value="1"/>
</dbReference>
<dbReference type="FunFam" id="2.60.40.150:FF:000044">
    <property type="entry name" value="dedicator of cytokinesis protein 1"/>
    <property type="match status" value="1"/>
</dbReference>
<name>A0A8C4V8X8_FALTI</name>